<dbReference type="InterPro" id="IPR013096">
    <property type="entry name" value="Cupin_2"/>
</dbReference>
<dbReference type="CDD" id="cd02238">
    <property type="entry name" value="cupin_KdgF"/>
    <property type="match status" value="1"/>
</dbReference>
<dbReference type="KEGG" id="ttk:TST_1172"/>
<organism evidence="2 3">
    <name type="scientific">Thermosulfidibacter takaii (strain DSM 17441 / JCM 13301 / NBRC 103674 / ABI70S6)</name>
    <dbReference type="NCBI Taxonomy" id="1298851"/>
    <lineage>
        <taxon>Bacteria</taxon>
        <taxon>Pseudomonadati</taxon>
        <taxon>Thermosulfidibacterota</taxon>
        <taxon>Thermosulfidibacteria</taxon>
        <taxon>Thermosulfidibacterales</taxon>
        <taxon>Thermosulfidibacteraceae</taxon>
    </lineage>
</organism>
<dbReference type="PANTHER" id="PTHR40112">
    <property type="entry name" value="H2HPP ISOMERASE"/>
    <property type="match status" value="1"/>
</dbReference>
<dbReference type="InterPro" id="IPR014710">
    <property type="entry name" value="RmlC-like_jellyroll"/>
</dbReference>
<dbReference type="STRING" id="1298851.TST_1172"/>
<evidence type="ECO:0000313" key="2">
    <source>
        <dbReference type="EMBL" id="BAT71964.1"/>
    </source>
</evidence>
<dbReference type="EMBL" id="AP013035">
    <property type="protein sequence ID" value="BAT71964.1"/>
    <property type="molecule type" value="Genomic_DNA"/>
</dbReference>
<sequence>MFKSWSEVDTKKPAPGVTMRVITGEKVQMVLFEIAPNSEIPEHSHPHEQMGTVLEGKILLKVGNEERILKKGDAYIAPPNIPHSGKTLDEKAIVLDVFSPPREEYR</sequence>
<dbReference type="SUPFAM" id="SSF51182">
    <property type="entry name" value="RmlC-like cupins"/>
    <property type="match status" value="1"/>
</dbReference>
<evidence type="ECO:0000313" key="3">
    <source>
        <dbReference type="Proteomes" id="UP000063234"/>
    </source>
</evidence>
<gene>
    <name evidence="2" type="ORF">TST_1172</name>
</gene>
<dbReference type="PANTHER" id="PTHR40112:SF1">
    <property type="entry name" value="H2HPP ISOMERASE"/>
    <property type="match status" value="1"/>
</dbReference>
<name>A0A0S3QUG6_THET7</name>
<keyword evidence="3" id="KW-1185">Reference proteome</keyword>
<dbReference type="Gene3D" id="2.60.120.10">
    <property type="entry name" value="Jelly Rolls"/>
    <property type="match status" value="1"/>
</dbReference>
<protein>
    <recommendedName>
        <fullName evidence="1">Cupin type-2 domain-containing protein</fullName>
    </recommendedName>
</protein>
<dbReference type="Proteomes" id="UP000063234">
    <property type="component" value="Chromosome"/>
</dbReference>
<dbReference type="AlphaFoldDB" id="A0A0S3QUG6"/>
<proteinExistence type="predicted"/>
<accession>A0A0S3QUG6</accession>
<reference evidence="3" key="1">
    <citation type="journal article" date="2018" name="Science">
        <title>A primordial and reversible TCA cycle in a facultatively chemolithoautotrophic thermophile.</title>
        <authorList>
            <person name="Nunoura T."/>
            <person name="Chikaraishi Y."/>
            <person name="Izaki R."/>
            <person name="Suwa T."/>
            <person name="Sato T."/>
            <person name="Harada T."/>
            <person name="Mori K."/>
            <person name="Kato Y."/>
            <person name="Miyazaki M."/>
            <person name="Shimamura S."/>
            <person name="Yanagawa K."/>
            <person name="Shuto A."/>
            <person name="Ohkouchi N."/>
            <person name="Fujita N."/>
            <person name="Takaki Y."/>
            <person name="Atomi H."/>
            <person name="Takai K."/>
        </authorList>
    </citation>
    <scope>NUCLEOTIDE SEQUENCE [LARGE SCALE GENOMIC DNA]</scope>
    <source>
        <strain evidence="3">DSM 17441 / JCM 13301 / NBRC 103674 / ABI70S6</strain>
    </source>
</reference>
<evidence type="ECO:0000259" key="1">
    <source>
        <dbReference type="Pfam" id="PF07883"/>
    </source>
</evidence>
<dbReference type="Pfam" id="PF07883">
    <property type="entry name" value="Cupin_2"/>
    <property type="match status" value="1"/>
</dbReference>
<dbReference type="InterPro" id="IPR011051">
    <property type="entry name" value="RmlC_Cupin_sf"/>
</dbReference>
<feature type="domain" description="Cupin type-2" evidence="1">
    <location>
        <begin position="31"/>
        <end position="97"/>
    </location>
</feature>
<dbReference type="RefSeq" id="WP_068549955.1">
    <property type="nucleotide sequence ID" value="NZ_AP013035.1"/>
</dbReference>
<dbReference type="InterPro" id="IPR052535">
    <property type="entry name" value="Bacilysin_H2HPP_isomerase"/>
</dbReference>
<dbReference type="OrthoDB" id="9811153at2"/>